<dbReference type="InterPro" id="IPR002932">
    <property type="entry name" value="Glu_synthdom"/>
</dbReference>
<dbReference type="PIRSF" id="PIRSF006429">
    <property type="entry name" value="GOGAT_lg_2"/>
    <property type="match status" value="1"/>
</dbReference>
<feature type="domain" description="Glutamate synthase" evidence="4">
    <location>
        <begin position="154"/>
        <end position="469"/>
    </location>
</feature>
<evidence type="ECO:0000256" key="2">
    <source>
        <dbReference type="PIRNR" id="PIRNR006429"/>
    </source>
</evidence>
<protein>
    <submittedName>
        <fullName evidence="5">FMN-binding glutamate synthase family protein</fullName>
    </submittedName>
</protein>
<dbReference type="InterPro" id="IPR024188">
    <property type="entry name" value="GltB"/>
</dbReference>
<organism evidence="5 6">
    <name type="scientific">Aeromicrobium alkaliterrae</name>
    <dbReference type="NCBI Taxonomy" id="302168"/>
    <lineage>
        <taxon>Bacteria</taxon>
        <taxon>Bacillati</taxon>
        <taxon>Actinomycetota</taxon>
        <taxon>Actinomycetes</taxon>
        <taxon>Propionibacteriales</taxon>
        <taxon>Nocardioidaceae</taxon>
        <taxon>Aeromicrobium</taxon>
    </lineage>
</organism>
<name>A0ABN2JW96_9ACTN</name>
<feature type="region of interest" description="Disordered" evidence="3">
    <location>
        <begin position="518"/>
        <end position="544"/>
    </location>
</feature>
<gene>
    <name evidence="5" type="ORF">GCM10009710_21800</name>
</gene>
<evidence type="ECO:0000256" key="3">
    <source>
        <dbReference type="SAM" id="MobiDB-lite"/>
    </source>
</evidence>
<dbReference type="EMBL" id="BAAAME010000004">
    <property type="protein sequence ID" value="GAA1741233.1"/>
    <property type="molecule type" value="Genomic_DNA"/>
</dbReference>
<keyword evidence="6" id="KW-1185">Reference proteome</keyword>
<reference evidence="5 6" key="1">
    <citation type="journal article" date="2019" name="Int. J. Syst. Evol. Microbiol.">
        <title>The Global Catalogue of Microorganisms (GCM) 10K type strain sequencing project: providing services to taxonomists for standard genome sequencing and annotation.</title>
        <authorList>
            <consortium name="The Broad Institute Genomics Platform"/>
            <consortium name="The Broad Institute Genome Sequencing Center for Infectious Disease"/>
            <person name="Wu L."/>
            <person name="Ma J."/>
        </authorList>
    </citation>
    <scope>NUCLEOTIDE SEQUENCE [LARGE SCALE GENOMIC DNA]</scope>
    <source>
        <strain evidence="5 6">JCM 13518</strain>
    </source>
</reference>
<dbReference type="PANTHER" id="PTHR43819">
    <property type="entry name" value="ARCHAEAL-TYPE GLUTAMATE SYNTHASE [NADPH]"/>
    <property type="match status" value="1"/>
</dbReference>
<dbReference type="InterPro" id="IPR013785">
    <property type="entry name" value="Aldolase_TIM"/>
</dbReference>
<evidence type="ECO:0000259" key="4">
    <source>
        <dbReference type="Pfam" id="PF01645"/>
    </source>
</evidence>
<dbReference type="InterPro" id="IPR027283">
    <property type="entry name" value="YerD"/>
</dbReference>
<dbReference type="Pfam" id="PF01645">
    <property type="entry name" value="Glu_synthase"/>
    <property type="match status" value="1"/>
</dbReference>
<comment type="similarity">
    <text evidence="1 2">Belongs to the glutamate synthase family.</text>
</comment>
<dbReference type="CDD" id="cd02808">
    <property type="entry name" value="GltS_FMN"/>
    <property type="match status" value="1"/>
</dbReference>
<dbReference type="Proteomes" id="UP001501057">
    <property type="component" value="Unassembled WGS sequence"/>
</dbReference>
<dbReference type="PANTHER" id="PTHR43819:SF1">
    <property type="entry name" value="ARCHAEAL-TYPE GLUTAMATE SYNTHASE [NADPH]"/>
    <property type="match status" value="1"/>
</dbReference>
<evidence type="ECO:0000256" key="1">
    <source>
        <dbReference type="ARBA" id="ARBA00009716"/>
    </source>
</evidence>
<sequence>MLVVVMVLLLGAGSLALGLTTEKWFFDIVGLAALALAVVGFYDLVQTRHSITRNYPIAGHARFLLEHIRPEIQQYFVESNTEGMPFDRETRDLVYDRAKGNHGEEPFGTERDVNAVGYEFVAHSMRARPKPDTPQPRVRLGGRHCTQPYDIALLNVSAMSFGSLSGNAIEALNAGAAMGGFAHDTGEGSISRHHTKHGGDLVMEVASGYFGCRTPEGRFDPDAFAERAQLDQVKAINIKISQGAKPGLGGLLPGTKVNAEVAEARGVPVGTTVVSPPVHPEFSTPLELVDFIARLRELSGGKPVGFKICIGSRREFLAICKAMLERGSAPDFIIVDGSEGGTGAGPVEFEDHVGMPLTEALMFVHNALVGVGLRHEVRIGASGKVATGIDIVKRICQGADFTMSARAMMFAIGCIQAQTCHTNTCPVGVATQDPQRARALVVDDKKHRVFQYQEKTVNSARQIVASMGLDDFDQLNPRKLFRRVDPQVTRTYHDLYEWLEPEQLLTTPPEDWARDWAEAVADSFEPASNSGPREDQPAMSRSNH</sequence>
<accession>A0ABN2JW96</accession>
<evidence type="ECO:0000313" key="6">
    <source>
        <dbReference type="Proteomes" id="UP001501057"/>
    </source>
</evidence>
<evidence type="ECO:0000313" key="5">
    <source>
        <dbReference type="EMBL" id="GAA1741233.1"/>
    </source>
</evidence>
<proteinExistence type="inferred from homology"/>
<comment type="caution">
    <text evidence="5">The sequence shown here is derived from an EMBL/GenBank/DDBJ whole genome shotgun (WGS) entry which is preliminary data.</text>
</comment>
<dbReference type="Gene3D" id="3.20.20.70">
    <property type="entry name" value="Aldolase class I"/>
    <property type="match status" value="1"/>
</dbReference>
<dbReference type="SUPFAM" id="SSF51395">
    <property type="entry name" value="FMN-linked oxidoreductases"/>
    <property type="match status" value="1"/>
</dbReference>
<dbReference type="PIRSF" id="PIRSF500060">
    <property type="entry name" value="UCP500060"/>
    <property type="match status" value="1"/>
</dbReference>